<dbReference type="PANTHER" id="PTHR21137">
    <property type="entry name" value="ODORANT RECEPTOR"/>
    <property type="match status" value="1"/>
</dbReference>
<gene>
    <name evidence="12" type="primary">LOC107221477</name>
</gene>
<feature type="transmembrane region" description="Helical" evidence="10">
    <location>
        <begin position="48"/>
        <end position="70"/>
    </location>
</feature>
<feature type="transmembrane region" description="Helical" evidence="10">
    <location>
        <begin position="194"/>
        <end position="222"/>
    </location>
</feature>
<keyword evidence="2" id="KW-1003">Cell membrane</keyword>
<sequence>MHCCESRLRGYLEKRWGQVSTFYNFEFLVRNLKLCGSWPPINAGKRAYMTWSVIVTSLTLGHLLFVQTAFVVADWKVTGEMASAVSLLINNYVHAWKVYVMFRYQKRIQRLLDDAEAKNVALGDLELVKNLQYQMSWTSFTYYGNFQLMGIVACSFWTLSSAVRSLKDETDRVLPLNGWYPHDAFASPFYEITFVYQVVTVMMCCVQNISMDGMIVGFMGVICCKFKMLKIRIIEIGRSVAGSQLSESLINRVYVENKLRQKLVLCIEDHIAIFEYAKEFEDIFKYAIFLQFLENSLVICTAAFAVSQTGRLNSFSTIFGNLMYMMAIIYELFMYCYFGNEIAVQVFNIIRRQVRIGKLLEILKSDTFSRHNFRYEDLLSSFALKGILHHVAYQSFGAAAVFCWGFTPIANIIAGNNRRLPMDGWYPYNVTLTPAFEITCVHQTVAVVFACFHNVAMDTLVAGLITVACCQLEILKSNLGQIGIRKSCHDDELRNCIRHHKAIIDFTKEVEAIFNGTIILQFCVNCIIICLTAFHITKLKVFIPAEFVGMTMYMCCMIYQIFIYCWHGNEIFVQSQSVVVAAYEGNWWNYGKRFNRDLQLLMLRANRPLTLKAGNLLILSLETFVSILRLSYSLFTVLQSST</sequence>
<feature type="transmembrane region" description="Helical" evidence="10">
    <location>
        <begin position="318"/>
        <end position="338"/>
    </location>
</feature>
<feature type="transmembrane region" description="Helical" evidence="10">
    <location>
        <begin position="542"/>
        <end position="566"/>
    </location>
</feature>
<keyword evidence="9" id="KW-0807">Transducer</keyword>
<feature type="transmembrane region" description="Helical" evidence="10">
    <location>
        <begin position="613"/>
        <end position="632"/>
    </location>
</feature>
<evidence type="ECO:0000313" key="12">
    <source>
        <dbReference type="RefSeq" id="XP_046597653.1"/>
    </source>
</evidence>
<evidence type="ECO:0000313" key="11">
    <source>
        <dbReference type="Proteomes" id="UP000829291"/>
    </source>
</evidence>
<accession>A0ABM3GBJ7</accession>
<feature type="transmembrane region" description="Helical" evidence="10">
    <location>
        <begin position="82"/>
        <end position="102"/>
    </location>
</feature>
<evidence type="ECO:0000256" key="9">
    <source>
        <dbReference type="ARBA" id="ARBA00023224"/>
    </source>
</evidence>
<evidence type="ECO:0000256" key="8">
    <source>
        <dbReference type="ARBA" id="ARBA00023170"/>
    </source>
</evidence>
<keyword evidence="4 10" id="KW-0812">Transmembrane</keyword>
<comment type="subcellular location">
    <subcellularLocation>
        <location evidence="1">Cell membrane</location>
        <topology evidence="1">Multi-pass membrane protein</topology>
    </subcellularLocation>
</comment>
<protein>
    <submittedName>
        <fullName evidence="12">Odorant receptor Or1-like</fullName>
    </submittedName>
</protein>
<reference evidence="12" key="1">
    <citation type="submission" date="2025-08" db="UniProtKB">
        <authorList>
            <consortium name="RefSeq"/>
        </authorList>
    </citation>
    <scope>IDENTIFICATION</scope>
    <source>
        <tissue evidence="12">Thorax and Abdomen</tissue>
    </source>
</reference>
<dbReference type="Pfam" id="PF02949">
    <property type="entry name" value="7tm_6"/>
    <property type="match status" value="2"/>
</dbReference>
<keyword evidence="3" id="KW-0716">Sensory transduction</keyword>
<keyword evidence="6 10" id="KW-1133">Transmembrane helix</keyword>
<evidence type="ECO:0000256" key="7">
    <source>
        <dbReference type="ARBA" id="ARBA00023136"/>
    </source>
</evidence>
<evidence type="ECO:0000256" key="4">
    <source>
        <dbReference type="ARBA" id="ARBA00022692"/>
    </source>
</evidence>
<feature type="transmembrane region" description="Helical" evidence="10">
    <location>
        <begin position="512"/>
        <end position="536"/>
    </location>
</feature>
<evidence type="ECO:0000256" key="6">
    <source>
        <dbReference type="ARBA" id="ARBA00022989"/>
    </source>
</evidence>
<dbReference type="RefSeq" id="XP_046597653.1">
    <property type="nucleotide sequence ID" value="XM_046741697.1"/>
</dbReference>
<evidence type="ECO:0000256" key="3">
    <source>
        <dbReference type="ARBA" id="ARBA00022606"/>
    </source>
</evidence>
<keyword evidence="11" id="KW-1185">Reference proteome</keyword>
<dbReference type="InterPro" id="IPR004117">
    <property type="entry name" value="7tm6_olfct_rcpt"/>
</dbReference>
<feature type="transmembrane region" description="Helical" evidence="10">
    <location>
        <begin position="140"/>
        <end position="159"/>
    </location>
</feature>
<keyword evidence="7 10" id="KW-0472">Membrane</keyword>
<organism evidence="11 12">
    <name type="scientific">Neodiprion lecontei</name>
    <name type="common">Redheaded pine sawfly</name>
    <dbReference type="NCBI Taxonomy" id="441921"/>
    <lineage>
        <taxon>Eukaryota</taxon>
        <taxon>Metazoa</taxon>
        <taxon>Ecdysozoa</taxon>
        <taxon>Arthropoda</taxon>
        <taxon>Hexapoda</taxon>
        <taxon>Insecta</taxon>
        <taxon>Pterygota</taxon>
        <taxon>Neoptera</taxon>
        <taxon>Endopterygota</taxon>
        <taxon>Hymenoptera</taxon>
        <taxon>Tenthredinoidea</taxon>
        <taxon>Diprionidae</taxon>
        <taxon>Diprioninae</taxon>
        <taxon>Neodiprion</taxon>
    </lineage>
</organism>
<dbReference type="PANTHER" id="PTHR21137:SF35">
    <property type="entry name" value="ODORANT RECEPTOR 19A-RELATED"/>
    <property type="match status" value="1"/>
</dbReference>
<dbReference type="GeneID" id="107221477"/>
<evidence type="ECO:0000256" key="5">
    <source>
        <dbReference type="ARBA" id="ARBA00022725"/>
    </source>
</evidence>
<proteinExistence type="predicted"/>
<dbReference type="Proteomes" id="UP000829291">
    <property type="component" value="Chromosome 5"/>
</dbReference>
<evidence type="ECO:0000256" key="1">
    <source>
        <dbReference type="ARBA" id="ARBA00004651"/>
    </source>
</evidence>
<keyword evidence="8" id="KW-0675">Receptor</keyword>
<keyword evidence="5" id="KW-0552">Olfaction</keyword>
<name>A0ABM3GBJ7_NEOLC</name>
<evidence type="ECO:0000256" key="10">
    <source>
        <dbReference type="SAM" id="Phobius"/>
    </source>
</evidence>
<evidence type="ECO:0000256" key="2">
    <source>
        <dbReference type="ARBA" id="ARBA00022475"/>
    </source>
</evidence>